<keyword evidence="3" id="KW-1185">Reference proteome</keyword>
<protein>
    <submittedName>
        <fullName evidence="4">Probable replication factor C subunit 1 isoform X1</fullName>
    </submittedName>
</protein>
<reference evidence="4" key="2">
    <citation type="submission" date="2025-04" db="UniProtKB">
        <authorList>
            <consortium name="RefSeq"/>
        </authorList>
    </citation>
    <scope>IDENTIFICATION</scope>
    <source>
        <strain evidence="4">Aabys</strain>
    </source>
</reference>
<accession>A0A1I8N7X6</accession>
<dbReference type="RefSeq" id="XP_011290152.1">
    <property type="nucleotide sequence ID" value="XM_011291850.2"/>
</dbReference>
<gene>
    <name evidence="2" type="primary">101890987</name>
    <name evidence="4" type="synonym">LOC101890987</name>
</gene>
<dbReference type="EnsemblMetazoa" id="MDOA012506-RE">
    <property type="protein sequence ID" value="MDOA012506-PE"/>
    <property type="gene ID" value="MDOA012506"/>
</dbReference>
<name>A0A1I8N7X6_MUSDO</name>
<feature type="compositionally biased region" description="Polar residues" evidence="1">
    <location>
        <begin position="304"/>
        <end position="319"/>
    </location>
</feature>
<feature type="compositionally biased region" description="Basic and acidic residues" evidence="1">
    <location>
        <begin position="14"/>
        <end position="62"/>
    </location>
</feature>
<evidence type="ECO:0000256" key="1">
    <source>
        <dbReference type="SAM" id="MobiDB-lite"/>
    </source>
</evidence>
<feature type="compositionally biased region" description="Polar residues" evidence="1">
    <location>
        <begin position="745"/>
        <end position="756"/>
    </location>
</feature>
<dbReference type="EnsemblMetazoa" id="MDOA012506-RD">
    <property type="protein sequence ID" value="MDOA012506-PD"/>
    <property type="gene ID" value="MDOA012506"/>
</dbReference>
<dbReference type="AlphaFoldDB" id="A0A1I8N7X6"/>
<evidence type="ECO:0000313" key="3">
    <source>
        <dbReference type="Proteomes" id="UP001652621"/>
    </source>
</evidence>
<feature type="region of interest" description="Disordered" evidence="1">
    <location>
        <begin position="537"/>
        <end position="634"/>
    </location>
</feature>
<feature type="region of interest" description="Disordered" evidence="1">
    <location>
        <begin position="1"/>
        <end position="397"/>
    </location>
</feature>
<dbReference type="OrthoDB" id="8061725at2759"/>
<feature type="compositionally biased region" description="Low complexity" evidence="1">
    <location>
        <begin position="353"/>
        <end position="377"/>
    </location>
</feature>
<sequence>MDLFDQLKTAGAVAKEHKKDKEEKKKNHSDSNKNVETPKKNNSLKHDSKDSVDKHNSSFEKKKEKHKHSHEKSEETPSKKNSLHDKSKSSSPEKTTSKHHKEEKEGKKKSHDGKTKHDNGPLKNGKENSHGPDDNDSPPKKKSKVDVTSKESENKSKTSSGNHEKNVEKFNKQHKTEDIAGNQRRRESLPSPIPPLNATKKKANKSRSLSPPKSIPPAFAKQLKVKLERTKLEDYSPVKGDNLGSPVKTEELKKKTPTKAQQKLFEPSIGQKKSKKKLKVKRCVVRIHRDNLKKLMKEFKKSTAHTPTGANKQDGSPSTKKGKPNATALPKTKTGFFIKITTPSKTEKKSKLSKSNSSSSSSSSSSSFSKSSSLSSSTVAQHNKIKNSKSSTTTPTKFSRTHLIKTFGKQWFNCHVRVKKCNHPIAQTFVSKSRARHQLTNKSKRKNLSVSFRDEVEVLGTSSDSDSDDSRDENFCATAIPANLGSTPVRNSSRRSSTLNAPLIVPTTPLPARLKKLENGRVVDDIVLDPSLFLGPENIIASTPFSPGRKKREHKKSFSPLKDEEAQSPRKEQLKRANERVPPTGLRRLNIDDDDEDDEEEDDDCEYIVPIDMPERRASRTSSTNTACDTGPSVIPPTFDDDVVPYTSSSIFTQIDEAITLAKGLVSPVTATTPNPDSNENKLNDNDNNNKITTNNSNNTSDNTESHDSFVSAKNQPDESLSPPLFNDAAANLESANAAPGVPPQTKSAATTNGNIKKTLEDGDVCMTDIPLNLFTEDSQTNEDAPEKNYVDNIINELGSDIGNDDSSAM</sequence>
<feature type="compositionally biased region" description="Basic and acidic residues" evidence="1">
    <location>
        <begin position="225"/>
        <end position="236"/>
    </location>
</feature>
<dbReference type="KEGG" id="mde:101890987"/>
<dbReference type="Proteomes" id="UP001652621">
    <property type="component" value="Unplaced"/>
</dbReference>
<dbReference type="VEuPathDB" id="VectorBase:MDOMA2_002492"/>
<dbReference type="GeneID" id="101890987"/>
<feature type="compositionally biased region" description="Low complexity" evidence="1">
    <location>
        <begin position="331"/>
        <end position="344"/>
    </location>
</feature>
<feature type="compositionally biased region" description="Low complexity" evidence="1">
    <location>
        <begin position="727"/>
        <end position="739"/>
    </location>
</feature>
<proteinExistence type="predicted"/>
<evidence type="ECO:0000313" key="2">
    <source>
        <dbReference type="EnsemblMetazoa" id="MDOA012506-PE"/>
    </source>
</evidence>
<feature type="compositionally biased region" description="Low complexity" evidence="1">
    <location>
        <begin position="686"/>
        <end position="703"/>
    </location>
</feature>
<reference evidence="2" key="1">
    <citation type="submission" date="2020-05" db="UniProtKB">
        <authorList>
            <consortium name="EnsemblMetazoa"/>
        </authorList>
    </citation>
    <scope>IDENTIFICATION</scope>
    <source>
        <strain evidence="2">Aabys</strain>
    </source>
</reference>
<feature type="region of interest" description="Disordered" evidence="1">
    <location>
        <begin position="670"/>
        <end position="756"/>
    </location>
</feature>
<feature type="compositionally biased region" description="Basic residues" evidence="1">
    <location>
        <begin position="272"/>
        <end position="286"/>
    </location>
</feature>
<organism evidence="2">
    <name type="scientific">Musca domestica</name>
    <name type="common">House fly</name>
    <dbReference type="NCBI Taxonomy" id="7370"/>
    <lineage>
        <taxon>Eukaryota</taxon>
        <taxon>Metazoa</taxon>
        <taxon>Ecdysozoa</taxon>
        <taxon>Arthropoda</taxon>
        <taxon>Hexapoda</taxon>
        <taxon>Insecta</taxon>
        <taxon>Pterygota</taxon>
        <taxon>Neoptera</taxon>
        <taxon>Endopterygota</taxon>
        <taxon>Diptera</taxon>
        <taxon>Brachycera</taxon>
        <taxon>Muscomorpha</taxon>
        <taxon>Muscoidea</taxon>
        <taxon>Muscidae</taxon>
        <taxon>Musca</taxon>
    </lineage>
</organism>
<feature type="compositionally biased region" description="Basic and acidic residues" evidence="1">
    <location>
        <begin position="100"/>
        <end position="188"/>
    </location>
</feature>
<evidence type="ECO:0000313" key="4">
    <source>
        <dbReference type="RefSeq" id="XP_011290152.1"/>
    </source>
</evidence>
<feature type="compositionally biased region" description="Basic and acidic residues" evidence="1">
    <location>
        <begin position="287"/>
        <end position="301"/>
    </location>
</feature>
<dbReference type="VEuPathDB" id="VectorBase:MDOA012506"/>
<feature type="compositionally biased region" description="Acidic residues" evidence="1">
    <location>
        <begin position="592"/>
        <end position="606"/>
    </location>
</feature>
<feature type="compositionally biased region" description="Low complexity" evidence="1">
    <location>
        <begin position="388"/>
        <end position="397"/>
    </location>
</feature>
<feature type="compositionally biased region" description="Basic and acidic residues" evidence="1">
    <location>
        <begin position="561"/>
        <end position="579"/>
    </location>
</feature>
<feature type="compositionally biased region" description="Basic residues" evidence="1">
    <location>
        <begin position="548"/>
        <end position="557"/>
    </location>
</feature>
<feature type="compositionally biased region" description="Basic and acidic residues" evidence="1">
    <location>
        <begin position="71"/>
        <end position="88"/>
    </location>
</feature>